<proteinExistence type="predicted"/>
<gene>
    <name evidence="2" type="ORF">TSUD_150120</name>
</gene>
<dbReference type="AlphaFoldDB" id="A0A2Z6MX85"/>
<dbReference type="OrthoDB" id="1903589at2759"/>
<keyword evidence="3" id="KW-1185">Reference proteome</keyword>
<dbReference type="EMBL" id="DF973395">
    <property type="protein sequence ID" value="GAU29442.1"/>
    <property type="molecule type" value="Genomic_DNA"/>
</dbReference>
<evidence type="ECO:0000313" key="2">
    <source>
        <dbReference type="EMBL" id="GAU29442.1"/>
    </source>
</evidence>
<dbReference type="PANTHER" id="PTHR35740">
    <property type="entry name" value="OS12G0111700 PROTEIN"/>
    <property type="match status" value="1"/>
</dbReference>
<sequence>MRNTKRNPLSDLTNSNHFSSSSVSSSATIHPIKNNTSIIRRNHPIDVKPSTVHSGKNQKKALELPTPLTVRCRKKQRVLSTEEEELQDFIQKQKAYYKEIDEFQLEEEEVESIDA</sequence>
<dbReference type="PANTHER" id="PTHR35740:SF1">
    <property type="entry name" value="OS12G0111700 PROTEIN"/>
    <property type="match status" value="1"/>
</dbReference>
<evidence type="ECO:0000256" key="1">
    <source>
        <dbReference type="SAM" id="MobiDB-lite"/>
    </source>
</evidence>
<reference evidence="3" key="1">
    <citation type="journal article" date="2017" name="Front. Plant Sci.">
        <title>Climate Clever Clovers: New Paradigm to Reduce the Environmental Footprint of Ruminants by Breeding Low Methanogenic Forages Utilizing Haplotype Variation.</title>
        <authorList>
            <person name="Kaur P."/>
            <person name="Appels R."/>
            <person name="Bayer P.E."/>
            <person name="Keeble-Gagnere G."/>
            <person name="Wang J."/>
            <person name="Hirakawa H."/>
            <person name="Shirasawa K."/>
            <person name="Vercoe P."/>
            <person name="Stefanova K."/>
            <person name="Durmic Z."/>
            <person name="Nichols P."/>
            <person name="Revell C."/>
            <person name="Isobe S.N."/>
            <person name="Edwards D."/>
            <person name="Erskine W."/>
        </authorList>
    </citation>
    <scope>NUCLEOTIDE SEQUENCE [LARGE SCALE GENOMIC DNA]</scope>
    <source>
        <strain evidence="3">cv. Daliak</strain>
    </source>
</reference>
<name>A0A2Z6MX85_TRISU</name>
<protein>
    <submittedName>
        <fullName evidence="2">Uncharacterized protein</fullName>
    </submittedName>
</protein>
<feature type="region of interest" description="Disordered" evidence="1">
    <location>
        <begin position="1"/>
        <end position="65"/>
    </location>
</feature>
<organism evidence="2 3">
    <name type="scientific">Trifolium subterraneum</name>
    <name type="common">Subterranean clover</name>
    <dbReference type="NCBI Taxonomy" id="3900"/>
    <lineage>
        <taxon>Eukaryota</taxon>
        <taxon>Viridiplantae</taxon>
        <taxon>Streptophyta</taxon>
        <taxon>Embryophyta</taxon>
        <taxon>Tracheophyta</taxon>
        <taxon>Spermatophyta</taxon>
        <taxon>Magnoliopsida</taxon>
        <taxon>eudicotyledons</taxon>
        <taxon>Gunneridae</taxon>
        <taxon>Pentapetalae</taxon>
        <taxon>rosids</taxon>
        <taxon>fabids</taxon>
        <taxon>Fabales</taxon>
        <taxon>Fabaceae</taxon>
        <taxon>Papilionoideae</taxon>
        <taxon>50 kb inversion clade</taxon>
        <taxon>NPAAA clade</taxon>
        <taxon>Hologalegina</taxon>
        <taxon>IRL clade</taxon>
        <taxon>Trifolieae</taxon>
        <taxon>Trifolium</taxon>
    </lineage>
</organism>
<evidence type="ECO:0000313" key="3">
    <source>
        <dbReference type="Proteomes" id="UP000242715"/>
    </source>
</evidence>
<dbReference type="Proteomes" id="UP000242715">
    <property type="component" value="Unassembled WGS sequence"/>
</dbReference>
<accession>A0A2Z6MX85</accession>
<feature type="compositionally biased region" description="Polar residues" evidence="1">
    <location>
        <begin position="1"/>
        <end position="18"/>
    </location>
</feature>